<evidence type="ECO:0000313" key="4">
    <source>
        <dbReference type="EMBL" id="CAF9940046.1"/>
    </source>
</evidence>
<proteinExistence type="predicted"/>
<dbReference type="PANTHER" id="PTHR45641:SF19">
    <property type="entry name" value="NEPHROCYSTIN-3"/>
    <property type="match status" value="1"/>
</dbReference>
<evidence type="ECO:0000313" key="5">
    <source>
        <dbReference type="Proteomes" id="UP000664534"/>
    </source>
</evidence>
<evidence type="ECO:0000256" key="1">
    <source>
        <dbReference type="ARBA" id="ARBA00022737"/>
    </source>
</evidence>
<evidence type="ECO:0000256" key="2">
    <source>
        <dbReference type="ARBA" id="ARBA00022803"/>
    </source>
</evidence>
<dbReference type="PROSITE" id="PS50005">
    <property type="entry name" value="TPR"/>
    <property type="match status" value="1"/>
</dbReference>
<feature type="repeat" description="TPR" evidence="3">
    <location>
        <begin position="63"/>
        <end position="96"/>
    </location>
</feature>
<dbReference type="EMBL" id="CAJPDT010000126">
    <property type="protein sequence ID" value="CAF9940046.1"/>
    <property type="molecule type" value="Genomic_DNA"/>
</dbReference>
<evidence type="ECO:0000256" key="3">
    <source>
        <dbReference type="PROSITE-ProRule" id="PRU00339"/>
    </source>
</evidence>
<dbReference type="Proteomes" id="UP000664534">
    <property type="component" value="Unassembled WGS sequence"/>
</dbReference>
<protein>
    <recommendedName>
        <fullName evidence="6">Tetratricopeptide repeat protein</fullName>
    </recommendedName>
</protein>
<dbReference type="PANTHER" id="PTHR45641">
    <property type="entry name" value="TETRATRICOPEPTIDE REPEAT PROTEIN (AFU_ORTHOLOGUE AFUA_6G03870)"/>
    <property type="match status" value="1"/>
</dbReference>
<dbReference type="InterPro" id="IPR011990">
    <property type="entry name" value="TPR-like_helical_dom_sf"/>
</dbReference>
<dbReference type="Pfam" id="PF13424">
    <property type="entry name" value="TPR_12"/>
    <property type="match status" value="1"/>
</dbReference>
<name>A0A8H3J3H7_9LECA</name>
<evidence type="ECO:0008006" key="6">
    <source>
        <dbReference type="Google" id="ProtNLM"/>
    </source>
</evidence>
<dbReference type="Gene3D" id="1.25.40.10">
    <property type="entry name" value="Tetratricopeptide repeat domain"/>
    <property type="match status" value="1"/>
</dbReference>
<dbReference type="SUPFAM" id="SSF48452">
    <property type="entry name" value="TPR-like"/>
    <property type="match status" value="1"/>
</dbReference>
<dbReference type="InterPro" id="IPR019734">
    <property type="entry name" value="TPR_rpt"/>
</dbReference>
<keyword evidence="5" id="KW-1185">Reference proteome</keyword>
<dbReference type="AlphaFoldDB" id="A0A8H3J3H7"/>
<dbReference type="OrthoDB" id="626167at2759"/>
<feature type="non-terminal residue" evidence="4">
    <location>
        <position position="1"/>
    </location>
</feature>
<comment type="caution">
    <text evidence="4">The sequence shown here is derived from an EMBL/GenBank/DDBJ whole genome shotgun (WGS) entry which is preliminary data.</text>
</comment>
<keyword evidence="1" id="KW-0677">Repeat</keyword>
<accession>A0A8H3J3H7</accession>
<keyword evidence="2 3" id="KW-0802">TPR repeat</keyword>
<gene>
    <name evidence="4" type="ORF">IMSHALPRED_001733</name>
</gene>
<reference evidence="4" key="1">
    <citation type="submission" date="2021-03" db="EMBL/GenBank/DDBJ databases">
        <authorList>
            <person name="Tagirdzhanova G."/>
        </authorList>
    </citation>
    <scope>NUCLEOTIDE SEQUENCE</scope>
</reference>
<sequence>EPISCDQVENIILASTIVGSAVPSQEEKEYWLTQQRLLGHADRCIRFLQRLDTPDETGYSGSNHAFHNLGLLPADQGKLAEAEKMYERALEAYEKALGPEHKSTLDTVNNLGLLYADQGKLAERTSTLSKIRAFFTKLRARWRRRMSKGKRRS</sequence>
<organism evidence="4 5">
    <name type="scientific">Imshaugia aleurites</name>
    <dbReference type="NCBI Taxonomy" id="172621"/>
    <lineage>
        <taxon>Eukaryota</taxon>
        <taxon>Fungi</taxon>
        <taxon>Dikarya</taxon>
        <taxon>Ascomycota</taxon>
        <taxon>Pezizomycotina</taxon>
        <taxon>Lecanoromycetes</taxon>
        <taxon>OSLEUM clade</taxon>
        <taxon>Lecanoromycetidae</taxon>
        <taxon>Lecanorales</taxon>
        <taxon>Lecanorineae</taxon>
        <taxon>Parmeliaceae</taxon>
        <taxon>Imshaugia</taxon>
    </lineage>
</organism>